<dbReference type="Proteomes" id="UP000318861">
    <property type="component" value="Segment"/>
</dbReference>
<organism evidence="1 2">
    <name type="scientific">Microbacterium phage TinyTimothy</name>
    <dbReference type="NCBI Taxonomy" id="2583039"/>
    <lineage>
        <taxon>Viruses</taxon>
        <taxon>Duplodnaviria</taxon>
        <taxon>Heunggongvirae</taxon>
        <taxon>Uroviricota</taxon>
        <taxon>Caudoviricetes</taxon>
        <taxon>Eekayvirinae</taxon>
        <taxon>Tinytimothyvirus</taxon>
        <taxon>Tinytimothyvirus tinytimothy</taxon>
    </lineage>
</organism>
<keyword evidence="2" id="KW-1185">Reference proteome</keyword>
<gene>
    <name evidence="1" type="primary">9</name>
    <name evidence="1" type="ORF">SEA_TINYTIMOTHY_9</name>
</gene>
<dbReference type="Gene3D" id="3.40.30.10">
    <property type="entry name" value="Glutaredoxin"/>
    <property type="match status" value="1"/>
</dbReference>
<evidence type="ECO:0000313" key="1">
    <source>
        <dbReference type="EMBL" id="QDF16962.1"/>
    </source>
</evidence>
<reference evidence="1 2" key="1">
    <citation type="submission" date="2019-05" db="EMBL/GenBank/DDBJ databases">
        <authorList>
            <person name="Baumgardner C.A."/>
            <person name="Folse N.B."/>
            <person name="Neri L.M."/>
            <person name="Renaud V.D."/>
            <person name="Wallen J.R."/>
            <person name="Bintz B.J."/>
            <person name="Gainey M.D."/>
            <person name="Garlena R.A."/>
            <person name="Russell D.A."/>
            <person name="Pope W.H."/>
            <person name="Jacobs-Sera D."/>
            <person name="Hatfull G.F."/>
        </authorList>
    </citation>
    <scope>NUCLEOTIDE SEQUENCE [LARGE SCALE GENOMIC DNA]</scope>
</reference>
<dbReference type="EMBL" id="MK878904">
    <property type="protein sequence ID" value="QDF16962.1"/>
    <property type="molecule type" value="Genomic_DNA"/>
</dbReference>
<name>A0A4Y6EER6_9CAUD</name>
<dbReference type="GeneID" id="55618034"/>
<accession>A0A4Y6EER6</accession>
<sequence>MNTPITLWSKPNCVQCNMVKKLLIEKFTGRRGLGIEETKAEWQNLISLGIVSEQDLTAEENNKQLEYFKGLGYMSAPITEYKDSAIPGFIPSELDDMVASWKNHNG</sequence>
<proteinExistence type="predicted"/>
<protein>
    <submittedName>
        <fullName evidence="1">NrdH-like glutaredoxin</fullName>
    </submittedName>
</protein>
<evidence type="ECO:0000313" key="2">
    <source>
        <dbReference type="Proteomes" id="UP000318861"/>
    </source>
</evidence>
<dbReference type="KEGG" id="vg:55618034"/>
<dbReference type="RefSeq" id="YP_009847637.1">
    <property type="nucleotide sequence ID" value="NC_048777.1"/>
</dbReference>